<sequence>MENLQTSIYRHIDPFDAVDARRRGFKPVRIAILDSGFDPRNPLLLTENNRLDPRIKDARSFIKGTASNDIRDEIGHGTHALGLLLNIATCAEIYIARVANRESLDRNTYDDITKAINHAVTEWKVDIISTSFGVREYNAPMAQAISNALNNQTLVFAAASNDGANFGRPFPAKHPSVFGIHSTDGHGNPSSFNPTADERAANFGVLGENVSSHWPVGLNGHNEPVKTMSGTSIATPIAAGLAAAILTFARQQEQKMAPGPDLLAPWLKDFHAMDAVLKSMVKQRRGGYDYIVPHALLDKRATREQVYEKIKDVRKHLYD</sequence>
<dbReference type="AlphaFoldDB" id="A0A2T4BPP7"/>
<dbReference type="InterPro" id="IPR015500">
    <property type="entry name" value="Peptidase_S8_subtilisin-rel"/>
</dbReference>
<evidence type="ECO:0000256" key="3">
    <source>
        <dbReference type="ARBA" id="ARBA00022801"/>
    </source>
</evidence>
<dbReference type="Gene3D" id="3.40.50.200">
    <property type="entry name" value="Peptidase S8/S53 domain"/>
    <property type="match status" value="1"/>
</dbReference>
<keyword evidence="3 5" id="KW-0378">Hydrolase</keyword>
<dbReference type="InterPro" id="IPR050131">
    <property type="entry name" value="Peptidase_S8_subtilisin-like"/>
</dbReference>
<evidence type="ECO:0000256" key="4">
    <source>
        <dbReference type="ARBA" id="ARBA00022825"/>
    </source>
</evidence>
<dbReference type="PROSITE" id="PS51892">
    <property type="entry name" value="SUBTILASE"/>
    <property type="match status" value="1"/>
</dbReference>
<dbReference type="PROSITE" id="PS00138">
    <property type="entry name" value="SUBTILASE_SER"/>
    <property type="match status" value="1"/>
</dbReference>
<dbReference type="InterPro" id="IPR023828">
    <property type="entry name" value="Peptidase_S8_Ser-AS"/>
</dbReference>
<dbReference type="PRINTS" id="PR00723">
    <property type="entry name" value="SUBTILISIN"/>
</dbReference>
<comment type="similarity">
    <text evidence="1 5">Belongs to the peptidase S8 family.</text>
</comment>
<keyword evidence="4 5" id="KW-0720">Serine protease</keyword>
<dbReference type="InterPro" id="IPR000209">
    <property type="entry name" value="Peptidase_S8/S53_dom"/>
</dbReference>
<proteinExistence type="inferred from homology"/>
<dbReference type="PANTHER" id="PTHR43806">
    <property type="entry name" value="PEPTIDASE S8"/>
    <property type="match status" value="1"/>
</dbReference>
<feature type="active site" description="Charge relay system" evidence="5">
    <location>
        <position position="76"/>
    </location>
</feature>
<name>A0A2T4BPP7_TRILO</name>
<dbReference type="GO" id="GO:0004252">
    <property type="term" value="F:serine-type endopeptidase activity"/>
    <property type="evidence" value="ECO:0007669"/>
    <property type="project" value="UniProtKB-UniRule"/>
</dbReference>
<dbReference type="Proteomes" id="UP000240760">
    <property type="component" value="Unassembled WGS sequence"/>
</dbReference>
<organism evidence="7 8">
    <name type="scientific">Trichoderma longibrachiatum ATCC 18648</name>
    <dbReference type="NCBI Taxonomy" id="983965"/>
    <lineage>
        <taxon>Eukaryota</taxon>
        <taxon>Fungi</taxon>
        <taxon>Dikarya</taxon>
        <taxon>Ascomycota</taxon>
        <taxon>Pezizomycotina</taxon>
        <taxon>Sordariomycetes</taxon>
        <taxon>Hypocreomycetidae</taxon>
        <taxon>Hypocreales</taxon>
        <taxon>Hypocreaceae</taxon>
        <taxon>Trichoderma</taxon>
    </lineage>
</organism>
<keyword evidence="2 5" id="KW-0645">Protease</keyword>
<evidence type="ECO:0000256" key="1">
    <source>
        <dbReference type="ARBA" id="ARBA00011073"/>
    </source>
</evidence>
<reference evidence="7 8" key="1">
    <citation type="submission" date="2016-07" db="EMBL/GenBank/DDBJ databases">
        <title>Multiple horizontal gene transfer events from other fungi enriched the ability of initially mycotrophic Trichoderma (Ascomycota) to feed on dead plant biomass.</title>
        <authorList>
            <consortium name="DOE Joint Genome Institute"/>
            <person name="Aerts A."/>
            <person name="Atanasova L."/>
            <person name="Chenthamara K."/>
            <person name="Zhang J."/>
            <person name="Grujic M."/>
            <person name="Henrissat B."/>
            <person name="Kuo A."/>
            <person name="Salamov A."/>
            <person name="Lipzen A."/>
            <person name="Labutti K."/>
            <person name="Barry K."/>
            <person name="Miao Y."/>
            <person name="Rahimi M.J."/>
            <person name="Shen Q."/>
            <person name="Grigoriev I.V."/>
            <person name="Kubicek C.P."/>
            <person name="Druzhinina I.S."/>
        </authorList>
    </citation>
    <scope>NUCLEOTIDE SEQUENCE [LARGE SCALE GENOMIC DNA]</scope>
    <source>
        <strain evidence="7 8">ATCC 18648</strain>
    </source>
</reference>
<feature type="active site" description="Charge relay system" evidence="5">
    <location>
        <position position="232"/>
    </location>
</feature>
<dbReference type="PANTHER" id="PTHR43806:SF11">
    <property type="entry name" value="CEREVISIN-RELATED"/>
    <property type="match status" value="1"/>
</dbReference>
<dbReference type="InterPro" id="IPR036852">
    <property type="entry name" value="Peptidase_S8/S53_dom_sf"/>
</dbReference>
<evidence type="ECO:0000256" key="2">
    <source>
        <dbReference type="ARBA" id="ARBA00022670"/>
    </source>
</evidence>
<evidence type="ECO:0000313" key="8">
    <source>
        <dbReference type="Proteomes" id="UP000240760"/>
    </source>
</evidence>
<dbReference type="STRING" id="983965.A0A2T4BPP7"/>
<dbReference type="OrthoDB" id="4927437at2759"/>
<dbReference type="EMBL" id="KZ679150">
    <property type="protein sequence ID" value="PTB71298.1"/>
    <property type="molecule type" value="Genomic_DNA"/>
</dbReference>
<feature type="domain" description="Peptidase S8/S53" evidence="6">
    <location>
        <begin position="28"/>
        <end position="249"/>
    </location>
</feature>
<dbReference type="SUPFAM" id="SSF52743">
    <property type="entry name" value="Subtilisin-like"/>
    <property type="match status" value="1"/>
</dbReference>
<gene>
    <name evidence="7" type="ORF">M440DRAFT_1344554</name>
</gene>
<evidence type="ECO:0000313" key="7">
    <source>
        <dbReference type="EMBL" id="PTB71298.1"/>
    </source>
</evidence>
<evidence type="ECO:0000259" key="6">
    <source>
        <dbReference type="Pfam" id="PF00082"/>
    </source>
</evidence>
<accession>A0A2T4BPP7</accession>
<feature type="active site" description="Charge relay system" evidence="5">
    <location>
        <position position="34"/>
    </location>
</feature>
<evidence type="ECO:0000256" key="5">
    <source>
        <dbReference type="PROSITE-ProRule" id="PRU01240"/>
    </source>
</evidence>
<dbReference type="Pfam" id="PF00082">
    <property type="entry name" value="Peptidase_S8"/>
    <property type="match status" value="1"/>
</dbReference>
<protein>
    <submittedName>
        <fullName evidence="7">Subtilisin-like protein</fullName>
    </submittedName>
</protein>
<keyword evidence="8" id="KW-1185">Reference proteome</keyword>
<dbReference type="GO" id="GO:0006508">
    <property type="term" value="P:proteolysis"/>
    <property type="evidence" value="ECO:0007669"/>
    <property type="project" value="UniProtKB-KW"/>
</dbReference>